<accession>A0A2T3JKW0</accession>
<dbReference type="Proteomes" id="UP000241405">
    <property type="component" value="Unassembled WGS sequence"/>
</dbReference>
<dbReference type="Proteomes" id="UP000241618">
    <property type="component" value="Unassembled WGS sequence"/>
</dbReference>
<reference evidence="4 5" key="1">
    <citation type="submission" date="2018-03" db="EMBL/GenBank/DDBJ databases">
        <title>Whole genome sequencing of Histamine producing bacteria.</title>
        <authorList>
            <person name="Butler K."/>
        </authorList>
    </citation>
    <scope>NUCLEOTIDE SEQUENCE [LARGE SCALE GENOMIC DNA]</scope>
    <source>
        <strain evidence="3 5">FS-6.1</strain>
        <strain evidence="2 4">FS-6.2</strain>
    </source>
</reference>
<evidence type="ECO:0000313" key="2">
    <source>
        <dbReference type="EMBL" id="PSU24477.1"/>
    </source>
</evidence>
<evidence type="ECO:0000313" key="4">
    <source>
        <dbReference type="Proteomes" id="UP000241405"/>
    </source>
</evidence>
<protein>
    <recommendedName>
        <fullName evidence="6">Gp5/Type VI secretion system Vgr protein OB-fold domain-containing protein</fullName>
    </recommendedName>
</protein>
<sequence length="334" mass="36433">MDNKIAKIIQKHYPEIANGWHVPLWAVITSINETPQSGSLSDPYRPYYCASVKILDKSGKETNTPILSNIALSGSFSPSGGIMQIPEPGMIVTLQFAFGMPDKPYIDKILPYGITLPKLTTGEVIIQPRQGVKLHFQQDGSINTVTDSVINEQSNERNTSTGTDTITRQSHTTVTHENSAHEVGGTYQLTAFDALYLLTTGNGELSALKNLSLTAGENLEEFIYGDRISKIEKKLQFLIKDSESLTLDNTGFRVVTEKGKVRIGSKDVDIVKTLHDLIDIVSQLANTMATHTHTAPKGPTTAPIESGAISSQALQSITLRKELQAIVTLKTNTL</sequence>
<dbReference type="EMBL" id="PYMO01000012">
    <property type="protein sequence ID" value="PSU24477.1"/>
    <property type="molecule type" value="Genomic_DNA"/>
</dbReference>
<evidence type="ECO:0000313" key="3">
    <source>
        <dbReference type="EMBL" id="PSU49651.1"/>
    </source>
</evidence>
<comment type="caution">
    <text evidence="3">The sequence shown here is derived from an EMBL/GenBank/DDBJ whole genome shotgun (WGS) entry which is preliminary data.</text>
</comment>
<evidence type="ECO:0000313" key="5">
    <source>
        <dbReference type="Proteomes" id="UP000241618"/>
    </source>
</evidence>
<organism evidence="3 5">
    <name type="scientific">Photobacterium phosphoreum</name>
    <dbReference type="NCBI Taxonomy" id="659"/>
    <lineage>
        <taxon>Bacteria</taxon>
        <taxon>Pseudomonadati</taxon>
        <taxon>Pseudomonadota</taxon>
        <taxon>Gammaproteobacteria</taxon>
        <taxon>Vibrionales</taxon>
        <taxon>Vibrionaceae</taxon>
        <taxon>Photobacterium</taxon>
    </lineage>
</organism>
<name>A0A2T3JKW0_PHOPO</name>
<dbReference type="EMBL" id="PYMP01000016">
    <property type="protein sequence ID" value="PSU49651.1"/>
    <property type="molecule type" value="Genomic_DNA"/>
</dbReference>
<dbReference type="SUPFAM" id="SSF69349">
    <property type="entry name" value="Phage fibre proteins"/>
    <property type="match status" value="1"/>
</dbReference>
<dbReference type="RefSeq" id="WP_107188944.1">
    <property type="nucleotide sequence ID" value="NZ_PYMN01000001.1"/>
</dbReference>
<feature type="compositionally biased region" description="Polar residues" evidence="1">
    <location>
        <begin position="151"/>
        <end position="177"/>
    </location>
</feature>
<dbReference type="SUPFAM" id="SSF69255">
    <property type="entry name" value="gp5 N-terminal domain-like"/>
    <property type="match status" value="1"/>
</dbReference>
<feature type="region of interest" description="Disordered" evidence="1">
    <location>
        <begin position="151"/>
        <end position="179"/>
    </location>
</feature>
<dbReference type="AlphaFoldDB" id="A0A2T3JKW0"/>
<evidence type="ECO:0008006" key="6">
    <source>
        <dbReference type="Google" id="ProtNLM"/>
    </source>
</evidence>
<gene>
    <name evidence="3" type="ORF">C9J18_15655</name>
    <name evidence="2" type="ORF">CTM96_12595</name>
</gene>
<evidence type="ECO:0000256" key="1">
    <source>
        <dbReference type="SAM" id="MobiDB-lite"/>
    </source>
</evidence>
<keyword evidence="4" id="KW-1185">Reference proteome</keyword>
<proteinExistence type="predicted"/>